<evidence type="ECO:0000256" key="7">
    <source>
        <dbReference type="ARBA" id="ARBA00023264"/>
    </source>
</evidence>
<gene>
    <name evidence="10" type="primary">plsX</name>
    <name evidence="11" type="ORF">SYNTR_0493</name>
</gene>
<evidence type="ECO:0000313" key="12">
    <source>
        <dbReference type="Proteomes" id="UP000426444"/>
    </source>
</evidence>
<dbReference type="UniPathway" id="UPA00085"/>
<dbReference type="NCBIfam" id="TIGR00182">
    <property type="entry name" value="plsX"/>
    <property type="match status" value="1"/>
</dbReference>
<proteinExistence type="inferred from homology"/>
<sequence length="318" mass="34544">MKIAVDVMGGDHAPHEIILGAIKKAKQTDSELILVGDESTIQKELERYVVRLNNISIVHSNEVVEMQESATVALRKKKDSSIVVANQLVKEGKADAVVSCGNTGAQMAAAIFILGRLKDIDRPPIIASVPTINGEDSFLIDVGANVDCKPKQLLQFALLGQVYSSLIKGKSDPTIALLNNGEEEGKGNNQLIETYELFKKQKDLNFIGNIEGRNIFNGKSNVIVCDGFIGNVLLKTIEEMAIMMTDLFKQENNKLPEFLERLDYTKVGGAPLLGIDGISIVGHGSSKREAVFNAIGIAEDCIKKEVVKIQNLALDNSI</sequence>
<dbReference type="EMBL" id="CP046457">
    <property type="protein sequence ID" value="QGT99086.1"/>
    <property type="molecule type" value="Genomic_DNA"/>
</dbReference>
<evidence type="ECO:0000256" key="1">
    <source>
        <dbReference type="ARBA" id="ARBA00001232"/>
    </source>
</evidence>
<protein>
    <recommendedName>
        <fullName evidence="8 10">Phosphate acyltransferase</fullName>
        <ecNumber evidence="8 10">2.3.1.274</ecNumber>
    </recommendedName>
    <alternativeName>
        <fullName evidence="10">Acyl-ACP phosphotransacylase</fullName>
    </alternativeName>
    <alternativeName>
        <fullName evidence="10">Acyl-[acyl-carrier-protein]--phosphate acyltransferase</fullName>
    </alternativeName>
    <alternativeName>
        <fullName evidence="10">Phosphate-acyl-ACP acyltransferase</fullName>
    </alternativeName>
</protein>
<dbReference type="OrthoDB" id="9806408at2"/>
<dbReference type="PANTHER" id="PTHR30100">
    <property type="entry name" value="FATTY ACID/PHOSPHOLIPID SYNTHESIS PROTEIN PLSX"/>
    <property type="match status" value="1"/>
</dbReference>
<dbReference type="InterPro" id="IPR003664">
    <property type="entry name" value="FA_synthesis"/>
</dbReference>
<keyword evidence="11" id="KW-0012">Acyltransferase</keyword>
<evidence type="ECO:0000256" key="8">
    <source>
        <dbReference type="ARBA" id="ARBA00024069"/>
    </source>
</evidence>
<keyword evidence="12" id="KW-1185">Reference proteome</keyword>
<evidence type="ECO:0000256" key="2">
    <source>
        <dbReference type="ARBA" id="ARBA00022490"/>
    </source>
</evidence>
<dbReference type="KEGG" id="salq:SYNTR_0493"/>
<comment type="subunit">
    <text evidence="9 10">Homodimer. Probably interacts with PlsY.</text>
</comment>
<dbReference type="GO" id="GO:0043811">
    <property type="term" value="F:phosphate:acyl-[acyl carrier protein] acyltransferase activity"/>
    <property type="evidence" value="ECO:0007669"/>
    <property type="project" value="UniProtKB-UniRule"/>
</dbReference>
<keyword evidence="4 10" id="KW-0808">Transferase</keyword>
<comment type="catalytic activity">
    <reaction evidence="1 10">
        <text>a fatty acyl-[ACP] + phosphate = an acyl phosphate + holo-[ACP]</text>
        <dbReference type="Rhea" id="RHEA:42292"/>
        <dbReference type="Rhea" id="RHEA-COMP:9685"/>
        <dbReference type="Rhea" id="RHEA-COMP:14125"/>
        <dbReference type="ChEBI" id="CHEBI:43474"/>
        <dbReference type="ChEBI" id="CHEBI:59918"/>
        <dbReference type="ChEBI" id="CHEBI:64479"/>
        <dbReference type="ChEBI" id="CHEBI:138651"/>
        <dbReference type="EC" id="2.3.1.274"/>
    </reaction>
</comment>
<evidence type="ECO:0000256" key="5">
    <source>
        <dbReference type="ARBA" id="ARBA00023098"/>
    </source>
</evidence>
<evidence type="ECO:0000313" key="11">
    <source>
        <dbReference type="EMBL" id="QGT99086.1"/>
    </source>
</evidence>
<evidence type="ECO:0000256" key="6">
    <source>
        <dbReference type="ARBA" id="ARBA00023209"/>
    </source>
</evidence>
<evidence type="ECO:0000256" key="4">
    <source>
        <dbReference type="ARBA" id="ARBA00022679"/>
    </source>
</evidence>
<dbReference type="GO" id="GO:0006633">
    <property type="term" value="P:fatty acid biosynthetic process"/>
    <property type="evidence" value="ECO:0007669"/>
    <property type="project" value="UniProtKB-UniRule"/>
</dbReference>
<comment type="pathway">
    <text evidence="10">Lipid metabolism; phospholipid metabolism.</text>
</comment>
<dbReference type="PANTHER" id="PTHR30100:SF1">
    <property type="entry name" value="PHOSPHATE ACYLTRANSFERASE"/>
    <property type="match status" value="1"/>
</dbReference>
<dbReference type="RefSeq" id="WP_156203016.1">
    <property type="nucleotide sequence ID" value="NZ_CP046457.1"/>
</dbReference>
<dbReference type="Proteomes" id="UP000426444">
    <property type="component" value="Chromosome"/>
</dbReference>
<keyword evidence="7 10" id="KW-1208">Phospholipid metabolism</keyword>
<comment type="similarity">
    <text evidence="10">Belongs to the PlsX family.</text>
</comment>
<dbReference type="GO" id="GO:0008654">
    <property type="term" value="P:phospholipid biosynthetic process"/>
    <property type="evidence" value="ECO:0007669"/>
    <property type="project" value="UniProtKB-KW"/>
</dbReference>
<keyword evidence="3 10" id="KW-0444">Lipid biosynthesis</keyword>
<dbReference type="HAMAP" id="MF_00019">
    <property type="entry name" value="PlsX"/>
    <property type="match status" value="1"/>
</dbReference>
<accession>A0A6I6D7I1</accession>
<keyword evidence="5 10" id="KW-0443">Lipid metabolism</keyword>
<evidence type="ECO:0000256" key="3">
    <source>
        <dbReference type="ARBA" id="ARBA00022516"/>
    </source>
</evidence>
<evidence type="ECO:0000256" key="10">
    <source>
        <dbReference type="HAMAP-Rule" id="MF_00019"/>
    </source>
</evidence>
<dbReference type="InterPro" id="IPR012281">
    <property type="entry name" value="Phospholipid_synth_PlsX-like"/>
</dbReference>
<dbReference type="AlphaFoldDB" id="A0A6I6D7I1"/>
<dbReference type="SUPFAM" id="SSF53659">
    <property type="entry name" value="Isocitrate/Isopropylmalate dehydrogenase-like"/>
    <property type="match status" value="1"/>
</dbReference>
<dbReference type="Gene3D" id="3.40.718.10">
    <property type="entry name" value="Isopropylmalate Dehydrogenase"/>
    <property type="match status" value="1"/>
</dbReference>
<name>A0A6I6D7I1_9FIRM</name>
<dbReference type="Pfam" id="PF02504">
    <property type="entry name" value="FA_synthesis"/>
    <property type="match status" value="1"/>
</dbReference>
<dbReference type="PIRSF" id="PIRSF002465">
    <property type="entry name" value="Phsphlp_syn_PlsX"/>
    <property type="match status" value="1"/>
</dbReference>
<keyword evidence="2 10" id="KW-0963">Cytoplasm</keyword>
<dbReference type="GO" id="GO:0005737">
    <property type="term" value="C:cytoplasm"/>
    <property type="evidence" value="ECO:0007669"/>
    <property type="project" value="UniProtKB-SubCell"/>
</dbReference>
<reference evidence="12" key="1">
    <citation type="journal article" date="2019" name="Microbiology">
        <title>Complete Genome Sequence of an Uncultured Bacterium of the Candidate Phylum Bipolaricaulota.</title>
        <authorList>
            <person name="Kadnikov V.V."/>
            <person name="Mardanov A.V."/>
            <person name="Beletsky A.V."/>
            <person name="Frank Y.A."/>
            <person name="Karnachuk O.V."/>
            <person name="Ravin N.V."/>
        </authorList>
    </citation>
    <scope>NUCLEOTIDE SEQUENCE [LARGE SCALE GENOMIC DNA]</scope>
</reference>
<dbReference type="EC" id="2.3.1.274" evidence="8 10"/>
<organism evidence="11 12">
    <name type="scientific">Candidatus Syntrophocurvum alkaliphilum</name>
    <dbReference type="NCBI Taxonomy" id="2293317"/>
    <lineage>
        <taxon>Bacteria</taxon>
        <taxon>Bacillati</taxon>
        <taxon>Bacillota</taxon>
        <taxon>Clostridia</taxon>
        <taxon>Eubacteriales</taxon>
        <taxon>Syntrophomonadaceae</taxon>
        <taxon>Candidatus Syntrophocurvum</taxon>
    </lineage>
</organism>
<keyword evidence="6 10" id="KW-0594">Phospholipid biosynthesis</keyword>
<comment type="function">
    <text evidence="10">Catalyzes the reversible formation of acyl-phosphate (acyl-PO(4)) from acyl-[acyl-carrier-protein] (acyl-ACP). This enzyme utilizes acyl-ACP as fatty acyl donor, but not acyl-CoA.</text>
</comment>
<comment type="subcellular location">
    <subcellularLocation>
        <location evidence="10">Cytoplasm</location>
    </subcellularLocation>
    <text evidence="10">Associated with the membrane possibly through PlsY.</text>
</comment>
<evidence type="ECO:0000256" key="9">
    <source>
        <dbReference type="ARBA" id="ARBA00046608"/>
    </source>
</evidence>